<evidence type="ECO:0000313" key="4">
    <source>
        <dbReference type="Proteomes" id="UP000001511"/>
    </source>
</evidence>
<evidence type="ECO:0000256" key="1">
    <source>
        <dbReference type="SAM" id="MobiDB-lite"/>
    </source>
</evidence>
<dbReference type="Pfam" id="PF04972">
    <property type="entry name" value="BON"/>
    <property type="match status" value="1"/>
</dbReference>
<dbReference type="RefSeq" id="WP_013192557.1">
    <property type="nucleotide sequence ID" value="NC_014248.1"/>
</dbReference>
<accession>D7E5I6</accession>
<dbReference type="AlphaFoldDB" id="D7E5I6"/>
<dbReference type="PROSITE" id="PS50914">
    <property type="entry name" value="BON"/>
    <property type="match status" value="1"/>
</dbReference>
<evidence type="ECO:0000259" key="2">
    <source>
        <dbReference type="PROSITE" id="PS50914"/>
    </source>
</evidence>
<reference evidence="3 4" key="1">
    <citation type="journal article" date="2010" name="PLoS ONE">
        <title>Genome erosion in a nitrogen-fixing vertically transmitted endosymbiotic multicellular cyanobacterium.</title>
        <authorList>
            <person name="Ran L."/>
            <person name="Larsson J."/>
            <person name="Vigil-Stenman T."/>
            <person name="Nylander J.A."/>
            <person name="Ininbergs K."/>
            <person name="Zheng W.W."/>
            <person name="Lapidus A."/>
            <person name="Lowry S."/>
            <person name="Haselkorn R."/>
            <person name="Bergman B."/>
        </authorList>
    </citation>
    <scope>NUCLEOTIDE SEQUENCE [LARGE SCALE GENOMIC DNA]</scope>
    <source>
        <strain evidence="3 4">0708</strain>
    </source>
</reference>
<dbReference type="PROSITE" id="PS51257">
    <property type="entry name" value="PROKAR_LIPOPROTEIN"/>
    <property type="match status" value="1"/>
</dbReference>
<dbReference type="EMBL" id="CP002059">
    <property type="protein sequence ID" value="ADI65546.1"/>
    <property type="molecule type" value="Genomic_DNA"/>
</dbReference>
<dbReference type="Gene3D" id="3.30.1340.30">
    <property type="match status" value="1"/>
</dbReference>
<dbReference type="eggNOG" id="COG2823">
    <property type="taxonomic scope" value="Bacteria"/>
</dbReference>
<dbReference type="STRING" id="551115.Aazo_4099"/>
<dbReference type="KEGG" id="naz:Aazo_4099"/>
<gene>
    <name evidence="3" type="ordered locus">Aazo_4099</name>
</gene>
<dbReference type="InterPro" id="IPR007055">
    <property type="entry name" value="BON_dom"/>
</dbReference>
<feature type="region of interest" description="Disordered" evidence="1">
    <location>
        <begin position="41"/>
        <end position="75"/>
    </location>
</feature>
<dbReference type="Proteomes" id="UP000001511">
    <property type="component" value="Chromosome"/>
</dbReference>
<protein>
    <submittedName>
        <fullName evidence="3">Transport-associated protein</fullName>
    </submittedName>
</protein>
<feature type="compositionally biased region" description="Polar residues" evidence="1">
    <location>
        <begin position="44"/>
        <end position="53"/>
    </location>
</feature>
<sequence>MKNLIPFVVSGILVVGVFGCQEARKTGSETPATKTEAILAPVKPTSQTTQVTEKTAHPEKSTTKITPGSAKPAGDLTTEISKKLKAGLPSNQLEVENQEGVIILKGAAASEEELKKAEALVKEVKGVKSFKVEAKVTSEKKQ</sequence>
<keyword evidence="4" id="KW-1185">Reference proteome</keyword>
<proteinExistence type="predicted"/>
<feature type="domain" description="BON" evidence="2">
    <location>
        <begin position="68"/>
        <end position="138"/>
    </location>
</feature>
<dbReference type="HOGENOM" id="CLU_122304_0_0_3"/>
<organism evidence="3 4">
    <name type="scientific">Nostoc azollae (strain 0708)</name>
    <name type="common">Anabaena azollae (strain 0708)</name>
    <dbReference type="NCBI Taxonomy" id="551115"/>
    <lineage>
        <taxon>Bacteria</taxon>
        <taxon>Bacillati</taxon>
        <taxon>Cyanobacteriota</taxon>
        <taxon>Cyanophyceae</taxon>
        <taxon>Nostocales</taxon>
        <taxon>Nostocaceae</taxon>
        <taxon>Trichormus</taxon>
    </lineage>
</organism>
<dbReference type="OrthoDB" id="517762at2"/>
<evidence type="ECO:0000313" key="3">
    <source>
        <dbReference type="EMBL" id="ADI65546.1"/>
    </source>
</evidence>
<name>D7E5I6_NOSA0</name>